<dbReference type="AlphaFoldDB" id="A0A1F8EB22"/>
<dbReference type="Gene3D" id="3.30.428.10">
    <property type="entry name" value="HIT-like"/>
    <property type="match status" value="1"/>
</dbReference>
<dbReference type="Proteomes" id="UP000178520">
    <property type="component" value="Unassembled WGS sequence"/>
</dbReference>
<gene>
    <name evidence="2" type="ORF">A2735_00015</name>
</gene>
<dbReference type="EMBL" id="MGJA01000003">
    <property type="protein sequence ID" value="OGM98084.1"/>
    <property type="molecule type" value="Genomic_DNA"/>
</dbReference>
<name>A0A1F8EB22_9BACT</name>
<comment type="caution">
    <text evidence="2">The sequence shown here is derived from an EMBL/GenBank/DDBJ whole genome shotgun (WGS) entry which is preliminary data.</text>
</comment>
<reference evidence="2 3" key="1">
    <citation type="journal article" date="2016" name="Nat. Commun.">
        <title>Thousands of microbial genomes shed light on interconnected biogeochemical processes in an aquifer system.</title>
        <authorList>
            <person name="Anantharaman K."/>
            <person name="Brown C.T."/>
            <person name="Hug L.A."/>
            <person name="Sharon I."/>
            <person name="Castelle C.J."/>
            <person name="Probst A.J."/>
            <person name="Thomas B.C."/>
            <person name="Singh A."/>
            <person name="Wilkins M.J."/>
            <person name="Karaoz U."/>
            <person name="Brodie E.L."/>
            <person name="Williams K.H."/>
            <person name="Hubbard S.S."/>
            <person name="Banfield J.F."/>
        </authorList>
    </citation>
    <scope>NUCLEOTIDE SEQUENCE [LARGE SCALE GENOMIC DNA]</scope>
</reference>
<dbReference type="SUPFAM" id="SSF54197">
    <property type="entry name" value="HIT-like"/>
    <property type="match status" value="1"/>
</dbReference>
<accession>A0A1F8EB22</accession>
<dbReference type="STRING" id="1802660.A2735_00015"/>
<evidence type="ECO:0000259" key="1">
    <source>
        <dbReference type="Pfam" id="PF01230"/>
    </source>
</evidence>
<dbReference type="Pfam" id="PF01230">
    <property type="entry name" value="HIT"/>
    <property type="match status" value="1"/>
</dbReference>
<sequence>MKKVVDTHYAKSAEYGQVIETISQKGVCPFCPANFRYHKNPILRRSGNWFITKNSWPYKKTNHHFLIISTRHKEHLDEVKEKDFASILILSRWVVRKFKISGGALAMRFGETSHTGATVCHLHCHLVVPKLNRKTKRAQTVMFPIG</sequence>
<protein>
    <recommendedName>
        <fullName evidence="1">HIT domain-containing protein</fullName>
    </recommendedName>
</protein>
<organism evidence="2 3">
    <name type="scientific">Candidatus Yanofskybacteria bacterium RIFCSPHIGHO2_01_FULL_41_21</name>
    <dbReference type="NCBI Taxonomy" id="1802660"/>
    <lineage>
        <taxon>Bacteria</taxon>
        <taxon>Candidatus Yanofskyibacteriota</taxon>
    </lineage>
</organism>
<dbReference type="InterPro" id="IPR036265">
    <property type="entry name" value="HIT-like_sf"/>
</dbReference>
<dbReference type="InterPro" id="IPR011146">
    <property type="entry name" value="HIT-like"/>
</dbReference>
<proteinExistence type="predicted"/>
<dbReference type="GO" id="GO:0003824">
    <property type="term" value="F:catalytic activity"/>
    <property type="evidence" value="ECO:0007669"/>
    <property type="project" value="InterPro"/>
</dbReference>
<feature type="domain" description="HIT" evidence="1">
    <location>
        <begin position="61"/>
        <end position="128"/>
    </location>
</feature>
<evidence type="ECO:0000313" key="3">
    <source>
        <dbReference type="Proteomes" id="UP000178520"/>
    </source>
</evidence>
<evidence type="ECO:0000313" key="2">
    <source>
        <dbReference type="EMBL" id="OGM98084.1"/>
    </source>
</evidence>